<dbReference type="OMA" id="FPYLDAK"/>
<dbReference type="Gene3D" id="1.20.1280.50">
    <property type="match status" value="1"/>
</dbReference>
<organism evidence="4 5">
    <name type="scientific">Xylona heveae (strain CBS 132557 / TC161)</name>
    <dbReference type="NCBI Taxonomy" id="1328760"/>
    <lineage>
        <taxon>Eukaryota</taxon>
        <taxon>Fungi</taxon>
        <taxon>Dikarya</taxon>
        <taxon>Ascomycota</taxon>
        <taxon>Pezizomycotina</taxon>
        <taxon>Xylonomycetes</taxon>
        <taxon>Xylonales</taxon>
        <taxon>Xylonaceae</taxon>
        <taxon>Xylona</taxon>
    </lineage>
</organism>
<dbReference type="GeneID" id="28896841"/>
<evidence type="ECO:0000313" key="4">
    <source>
        <dbReference type="EMBL" id="KZF26955.1"/>
    </source>
</evidence>
<gene>
    <name evidence="4" type="ORF">L228DRAFT_243509</name>
</gene>
<dbReference type="EMBL" id="KV407454">
    <property type="protein sequence ID" value="KZF26955.1"/>
    <property type="molecule type" value="Genomic_DNA"/>
</dbReference>
<protein>
    <recommendedName>
        <fullName evidence="3">F-box domain-containing protein</fullName>
    </recommendedName>
</protein>
<evidence type="ECO:0000313" key="5">
    <source>
        <dbReference type="Proteomes" id="UP000076632"/>
    </source>
</evidence>
<dbReference type="InterPro" id="IPR051210">
    <property type="entry name" value="Ub_ligase/GEF_domain"/>
</dbReference>
<name>A0A165K3W7_XYLHT</name>
<evidence type="ECO:0000256" key="1">
    <source>
        <dbReference type="ARBA" id="ARBA00022737"/>
    </source>
</evidence>
<dbReference type="RefSeq" id="XP_018192510.1">
    <property type="nucleotide sequence ID" value="XM_018331704.1"/>
</dbReference>
<keyword evidence="5" id="KW-1185">Reference proteome</keyword>
<dbReference type="InterPro" id="IPR009091">
    <property type="entry name" value="RCC1/BLIP-II"/>
</dbReference>
<sequence>MTGEKKMSLADLPADILVNILPYLDVRSFLSLCSTSTGFYRHRLDPAYWRRLVRTTFRLPDQPLLHTDGARWQKLYRRLCTQSHVFTWGQASSEFVLNFRDTFRESMRANPHARRFVKRFVHWPSEVRDAMQIGTVVDIQCGGWSVTMLNSEGALYTLGNISGSFNTLHAHNRSKGILELLQFPSGYPQIDERYDPAIAIAQFSSGRSHVLGLSDSGRIWFWHKQLTPALNIEFLHVDTVKYGGASGVDDDARGTVQRVVAGWDRSSAYVKGTGIVVWDTDPYEQQEEDTLLVDADTVPQSGYLRPRGNTREPDDATEILGSTVGEVIKHIILEGYTVFLTDLGKVFAAKTETREKLLLGVVELSGFVDQSCPDAVDRNNTNDKVSDIQGSFRSFAAFKMNGGILLGDRRLLDAYWDSKFGDGTTTELPEPRSPHALQNKGIISLAFGDYHYHALHANGQISSYGNEPQSSGALGLGEYSEGGSFRGLNKVGHVQDINFLPHATSDGRRVWFEPTKREWLRFMSKGGSHPDEAHGRLQLVNTRNDVRDDLGEWFEQEGAHWNDHSEVSKLDDDGLGPYYALTIAAGGWHSTALVLVNEKMAAKSWEVYAQPVNPEASFSMREWARKKWNTFSSTDLDTGPRQLRTRSSMEQLDRTGPATFKDSDGQEFRFAWADDPFPRIQLRSGEEMPGQVPLSDWKDGKPY</sequence>
<dbReference type="Gene3D" id="2.130.10.30">
    <property type="entry name" value="Regulator of chromosome condensation 1/beta-lactamase-inhibitor protein II"/>
    <property type="match status" value="2"/>
</dbReference>
<keyword evidence="1" id="KW-0677">Repeat</keyword>
<evidence type="ECO:0000259" key="3">
    <source>
        <dbReference type="PROSITE" id="PS50181"/>
    </source>
</evidence>
<feature type="region of interest" description="Disordered" evidence="2">
    <location>
        <begin position="681"/>
        <end position="703"/>
    </location>
</feature>
<dbReference type="InterPro" id="IPR001810">
    <property type="entry name" value="F-box_dom"/>
</dbReference>
<dbReference type="STRING" id="1328760.A0A165K3W7"/>
<dbReference type="Pfam" id="PF12937">
    <property type="entry name" value="F-box-like"/>
    <property type="match status" value="1"/>
</dbReference>
<evidence type="ECO:0000256" key="2">
    <source>
        <dbReference type="SAM" id="MobiDB-lite"/>
    </source>
</evidence>
<dbReference type="Proteomes" id="UP000076632">
    <property type="component" value="Unassembled WGS sequence"/>
</dbReference>
<feature type="domain" description="F-box" evidence="3">
    <location>
        <begin position="6"/>
        <end position="52"/>
    </location>
</feature>
<accession>A0A165K3W7</accession>
<proteinExistence type="predicted"/>
<dbReference type="SUPFAM" id="SSF81383">
    <property type="entry name" value="F-box domain"/>
    <property type="match status" value="1"/>
</dbReference>
<dbReference type="OrthoDB" id="61110at2759"/>
<reference evidence="4 5" key="1">
    <citation type="journal article" date="2016" name="Fungal Biol.">
        <title>The genome of Xylona heveae provides a window into fungal endophytism.</title>
        <authorList>
            <person name="Gazis R."/>
            <person name="Kuo A."/>
            <person name="Riley R."/>
            <person name="LaButti K."/>
            <person name="Lipzen A."/>
            <person name="Lin J."/>
            <person name="Amirebrahimi M."/>
            <person name="Hesse C.N."/>
            <person name="Spatafora J.W."/>
            <person name="Henrissat B."/>
            <person name="Hainaut M."/>
            <person name="Grigoriev I.V."/>
            <person name="Hibbett D.S."/>
        </authorList>
    </citation>
    <scope>NUCLEOTIDE SEQUENCE [LARGE SCALE GENOMIC DNA]</scope>
    <source>
        <strain evidence="4 5">TC161</strain>
    </source>
</reference>
<dbReference type="AlphaFoldDB" id="A0A165K3W7"/>
<dbReference type="InterPro" id="IPR036047">
    <property type="entry name" value="F-box-like_dom_sf"/>
</dbReference>
<dbReference type="SUPFAM" id="SSF50985">
    <property type="entry name" value="RCC1/BLIP-II"/>
    <property type="match status" value="1"/>
</dbReference>
<dbReference type="PROSITE" id="PS50181">
    <property type="entry name" value="FBOX"/>
    <property type="match status" value="1"/>
</dbReference>
<dbReference type="PANTHER" id="PTHR22870">
    <property type="entry name" value="REGULATOR OF CHROMOSOME CONDENSATION"/>
    <property type="match status" value="1"/>
</dbReference>
<dbReference type="InParanoid" id="A0A165K3W7"/>
<dbReference type="PANTHER" id="PTHR22870:SF408">
    <property type="entry name" value="OS09G0560450 PROTEIN"/>
    <property type="match status" value="1"/>
</dbReference>